<dbReference type="RefSeq" id="WP_255038629.1">
    <property type="nucleotide sequence ID" value="NZ_RJUF01000178.1"/>
</dbReference>
<gene>
    <name evidence="1" type="ORF">EGI31_18560</name>
</gene>
<dbReference type="AlphaFoldDB" id="A0AAE3H4U9"/>
<evidence type="ECO:0000313" key="1">
    <source>
        <dbReference type="EMBL" id="MCP9764942.1"/>
    </source>
</evidence>
<name>A0AAE3H4U9_9BACT</name>
<protein>
    <submittedName>
        <fullName evidence="1">Uncharacterized protein</fullName>
    </submittedName>
</protein>
<proteinExistence type="predicted"/>
<sequence>MIGAEIKDVRGYFEDWVEASADVHGFLYGEIRHKLDVVNSTVKRYPVMVMDQPNVKTTIRGGVYFNTYNMGISIVEKVKDGSLKAHAGASDRTFTILGKLIKQLIADQRQYTITHSPLVFENDEVDTNLVADHVGWRTEFQLMIACGDWVR</sequence>
<dbReference type="Proteomes" id="UP001204144">
    <property type="component" value="Unassembled WGS sequence"/>
</dbReference>
<comment type="caution">
    <text evidence="1">The sequence shown here is derived from an EMBL/GenBank/DDBJ whole genome shotgun (WGS) entry which is preliminary data.</text>
</comment>
<dbReference type="EMBL" id="RJUF01000178">
    <property type="protein sequence ID" value="MCP9764942.1"/>
    <property type="molecule type" value="Genomic_DNA"/>
</dbReference>
<reference evidence="1 2" key="1">
    <citation type="submission" date="2018-11" db="EMBL/GenBank/DDBJ databases">
        <title>Novel bacteria species description.</title>
        <authorList>
            <person name="Han J.-H."/>
        </authorList>
    </citation>
    <scope>NUCLEOTIDE SEQUENCE [LARGE SCALE GENOMIC DNA]</scope>
    <source>
        <strain evidence="1 2">KCTC23259</strain>
    </source>
</reference>
<accession>A0AAE3H4U9</accession>
<organism evidence="1 2">
    <name type="scientific">Lacihabitans soyangensis</name>
    <dbReference type="NCBI Taxonomy" id="869394"/>
    <lineage>
        <taxon>Bacteria</taxon>
        <taxon>Pseudomonadati</taxon>
        <taxon>Bacteroidota</taxon>
        <taxon>Cytophagia</taxon>
        <taxon>Cytophagales</taxon>
        <taxon>Leadbetterellaceae</taxon>
        <taxon>Lacihabitans</taxon>
    </lineage>
</organism>
<evidence type="ECO:0000313" key="2">
    <source>
        <dbReference type="Proteomes" id="UP001204144"/>
    </source>
</evidence>
<keyword evidence="2" id="KW-1185">Reference proteome</keyword>